<reference evidence="8 9" key="1">
    <citation type="submission" date="2023-07" db="EMBL/GenBank/DDBJ databases">
        <title>Genomic Encyclopedia of Type Strains, Phase IV (KMG-IV): sequencing the most valuable type-strain genomes for metagenomic binning, comparative biology and taxonomic classification.</title>
        <authorList>
            <person name="Goeker M."/>
        </authorList>
    </citation>
    <scope>NUCLEOTIDE SEQUENCE [LARGE SCALE GENOMIC DNA]</scope>
    <source>
        <strain evidence="8 9">DSM 19619</strain>
    </source>
</reference>
<dbReference type="InterPro" id="IPR004422">
    <property type="entry name" value="RFAP_synthase"/>
</dbReference>
<keyword evidence="1" id="KW-0028">Amino-acid biosynthesis</keyword>
<feature type="domain" description="GHMP kinase N-terminal" evidence="6">
    <location>
        <begin position="71"/>
        <end position="136"/>
    </location>
</feature>
<dbReference type="Pfam" id="PF00288">
    <property type="entry name" value="GHMP_kinases_N"/>
    <property type="match status" value="1"/>
</dbReference>
<keyword evidence="9" id="KW-1185">Reference proteome</keyword>
<comment type="caution">
    <text evidence="8">The sequence shown here is derived from an EMBL/GenBank/DDBJ whole genome shotgun (WGS) entry which is preliminary data.</text>
</comment>
<dbReference type="SUPFAM" id="SSF54211">
    <property type="entry name" value="Ribosomal protein S5 domain 2-like"/>
    <property type="match status" value="1"/>
</dbReference>
<dbReference type="Gene3D" id="3.30.230.10">
    <property type="match status" value="1"/>
</dbReference>
<name>A0ABU0J0Y9_9HYPH</name>
<evidence type="ECO:0000256" key="3">
    <source>
        <dbReference type="ARBA" id="ARBA00022741"/>
    </source>
</evidence>
<keyword evidence="2" id="KW-0808">Transferase</keyword>
<protein>
    <submittedName>
        <fullName evidence="8">Beta-RFAP synthase</fullName>
    </submittedName>
</protein>
<dbReference type="PANTHER" id="PTHR20861">
    <property type="entry name" value="HOMOSERINE/4-DIPHOSPHOCYTIDYL-2-C-METHYL-D-ERYTHRITOL KINASE"/>
    <property type="match status" value="1"/>
</dbReference>
<proteinExistence type="predicted"/>
<sequence length="341" mass="35445">MRDLPPTSIAATRVLAPARLHFGFLDLNGSLGRRFGSFGVALERPTVDLRIVPAPVLEVEGPEPERLRRYVEAAAQHLGVPALGRLELKSTIPPHAGFGSGTQLALATAAALARMYGKPFDPAAAAGALDRGNRSGIGLAAFRDGGLILDGGRDGGDAAPPIIARVPFPEAWRILLILDDTALGVHGTSEASAFARLPKFPAADAAQLCRLALMQIFPAAVTGDVDAFGRGVTEVQRVVGDYFAPVQGGRFASPAVAAILAELQARGVAGVGQSSWGPTGFAIIGSEAEARRMLRAVSIRAHAAGLTLLIARGRNRGARILARPKVEQAAYPATRLGASAQ</sequence>
<dbReference type="InterPro" id="IPR006204">
    <property type="entry name" value="GHMP_kinase_N_dom"/>
</dbReference>
<dbReference type="InterPro" id="IPR020568">
    <property type="entry name" value="Ribosomal_Su5_D2-typ_SF"/>
</dbReference>
<gene>
    <name evidence="8" type="ORF">QO011_000093</name>
</gene>
<keyword evidence="5" id="KW-0067">ATP-binding</keyword>
<evidence type="ECO:0000313" key="8">
    <source>
        <dbReference type="EMBL" id="MDQ0467098.1"/>
    </source>
</evidence>
<evidence type="ECO:0000256" key="5">
    <source>
        <dbReference type="ARBA" id="ARBA00022840"/>
    </source>
</evidence>
<organism evidence="8 9">
    <name type="scientific">Labrys wisconsinensis</name>
    <dbReference type="NCBI Taxonomy" id="425677"/>
    <lineage>
        <taxon>Bacteria</taxon>
        <taxon>Pseudomonadati</taxon>
        <taxon>Pseudomonadota</taxon>
        <taxon>Alphaproteobacteria</taxon>
        <taxon>Hyphomicrobiales</taxon>
        <taxon>Xanthobacteraceae</taxon>
        <taxon>Labrys</taxon>
    </lineage>
</organism>
<dbReference type="InterPro" id="IPR013750">
    <property type="entry name" value="GHMP_kinase_C_dom"/>
</dbReference>
<dbReference type="EMBL" id="JAUSVX010000001">
    <property type="protein sequence ID" value="MDQ0467098.1"/>
    <property type="molecule type" value="Genomic_DNA"/>
</dbReference>
<evidence type="ECO:0000256" key="2">
    <source>
        <dbReference type="ARBA" id="ARBA00022679"/>
    </source>
</evidence>
<evidence type="ECO:0000256" key="1">
    <source>
        <dbReference type="ARBA" id="ARBA00022605"/>
    </source>
</evidence>
<dbReference type="Gene3D" id="3.30.70.890">
    <property type="entry name" value="GHMP kinase, C-terminal domain"/>
    <property type="match status" value="1"/>
</dbReference>
<dbReference type="Proteomes" id="UP001242480">
    <property type="component" value="Unassembled WGS sequence"/>
</dbReference>
<dbReference type="InterPro" id="IPR014721">
    <property type="entry name" value="Ribsml_uS5_D2-typ_fold_subgr"/>
</dbReference>
<evidence type="ECO:0000313" key="9">
    <source>
        <dbReference type="Proteomes" id="UP001242480"/>
    </source>
</evidence>
<keyword evidence="3" id="KW-0547">Nucleotide-binding</keyword>
<dbReference type="PANTHER" id="PTHR20861:SF6">
    <property type="entry name" value="BETA-RIBOFURANOSYLPHENOL 5'-PHOSPHATE SYNTHASE"/>
    <property type="match status" value="1"/>
</dbReference>
<accession>A0ABU0J0Y9</accession>
<evidence type="ECO:0000256" key="4">
    <source>
        <dbReference type="ARBA" id="ARBA00022777"/>
    </source>
</evidence>
<dbReference type="RefSeq" id="WP_307266318.1">
    <property type="nucleotide sequence ID" value="NZ_JAUSVX010000001.1"/>
</dbReference>
<evidence type="ECO:0000259" key="6">
    <source>
        <dbReference type="Pfam" id="PF00288"/>
    </source>
</evidence>
<dbReference type="PIRSF" id="PIRSF004884">
    <property type="entry name" value="Sugar_kin_arch"/>
    <property type="match status" value="1"/>
</dbReference>
<feature type="domain" description="GHMP kinase C-terminal" evidence="7">
    <location>
        <begin position="217"/>
        <end position="299"/>
    </location>
</feature>
<keyword evidence="4" id="KW-0418">Kinase</keyword>
<dbReference type="Pfam" id="PF08544">
    <property type="entry name" value="GHMP_kinases_C"/>
    <property type="match status" value="1"/>
</dbReference>
<dbReference type="InterPro" id="IPR036554">
    <property type="entry name" value="GHMP_kinase_C_sf"/>
</dbReference>
<dbReference type="NCBIfam" id="TIGR00144">
    <property type="entry name" value="beta_RFAP_syn"/>
    <property type="match status" value="1"/>
</dbReference>
<evidence type="ECO:0000259" key="7">
    <source>
        <dbReference type="Pfam" id="PF08544"/>
    </source>
</evidence>